<evidence type="ECO:0000313" key="1">
    <source>
        <dbReference type="EMBL" id="KAK4760242.1"/>
    </source>
</evidence>
<proteinExistence type="predicted"/>
<protein>
    <submittedName>
        <fullName evidence="1">Uncharacterized protein</fullName>
    </submittedName>
</protein>
<gene>
    <name evidence="1" type="ORF">SAY87_005135</name>
</gene>
<keyword evidence="2" id="KW-1185">Reference proteome</keyword>
<dbReference type="EMBL" id="JAXIOK010000010">
    <property type="protein sequence ID" value="KAK4760242.1"/>
    <property type="molecule type" value="Genomic_DNA"/>
</dbReference>
<name>A0AAN7K5X1_9MYRT</name>
<organism evidence="1 2">
    <name type="scientific">Trapa incisa</name>
    <dbReference type="NCBI Taxonomy" id="236973"/>
    <lineage>
        <taxon>Eukaryota</taxon>
        <taxon>Viridiplantae</taxon>
        <taxon>Streptophyta</taxon>
        <taxon>Embryophyta</taxon>
        <taxon>Tracheophyta</taxon>
        <taxon>Spermatophyta</taxon>
        <taxon>Magnoliopsida</taxon>
        <taxon>eudicotyledons</taxon>
        <taxon>Gunneridae</taxon>
        <taxon>Pentapetalae</taxon>
        <taxon>rosids</taxon>
        <taxon>malvids</taxon>
        <taxon>Myrtales</taxon>
        <taxon>Lythraceae</taxon>
        <taxon>Trapa</taxon>
    </lineage>
</organism>
<dbReference type="AlphaFoldDB" id="A0AAN7K5X1"/>
<sequence>MQLRLVIGNIFQQQKFCFNSNLNIQLESDLFTHKNSIEYQGFTLFKLPVLHVHMHSDYKLLNPIKSRLEIHIHHHYCHECINTYQYIVINRSLDNQQKLVALTRH</sequence>
<dbReference type="Proteomes" id="UP001345219">
    <property type="component" value="Chromosome 5"/>
</dbReference>
<evidence type="ECO:0000313" key="2">
    <source>
        <dbReference type="Proteomes" id="UP001345219"/>
    </source>
</evidence>
<reference evidence="1 2" key="1">
    <citation type="journal article" date="2023" name="Hortic Res">
        <title>Pangenome of water caltrop reveals structural variations and asymmetric subgenome divergence after allopolyploidization.</title>
        <authorList>
            <person name="Zhang X."/>
            <person name="Chen Y."/>
            <person name="Wang L."/>
            <person name="Yuan Y."/>
            <person name="Fang M."/>
            <person name="Shi L."/>
            <person name="Lu R."/>
            <person name="Comes H.P."/>
            <person name="Ma Y."/>
            <person name="Chen Y."/>
            <person name="Huang G."/>
            <person name="Zhou Y."/>
            <person name="Zheng Z."/>
            <person name="Qiu Y."/>
        </authorList>
    </citation>
    <scope>NUCLEOTIDE SEQUENCE [LARGE SCALE GENOMIC DNA]</scope>
    <source>
        <tissue evidence="1">Roots</tissue>
    </source>
</reference>
<comment type="caution">
    <text evidence="1">The sequence shown here is derived from an EMBL/GenBank/DDBJ whole genome shotgun (WGS) entry which is preliminary data.</text>
</comment>
<accession>A0AAN7K5X1</accession>